<protein>
    <submittedName>
        <fullName evidence="5">Response regulator receiver domain-containing protein</fullName>
    </submittedName>
</protein>
<feature type="modified residue" description="4-aspartylphosphate" evidence="2">
    <location>
        <position position="52"/>
    </location>
</feature>
<sequence>MSTILVVDDEPDTLYVLDLILTAQGYRVVKARNGYEAMEFALAGPPDLVISDWMMPVMDGTQLYRYFAAIPTLTTVPFVFISAAVPPGELAAGPFLRKPFHPPLLLDLVSRSLSG</sequence>
<dbReference type="AlphaFoldDB" id="A0A7Z7I1R1"/>
<keyword evidence="3" id="KW-0812">Transmembrane</keyword>
<keyword evidence="3" id="KW-1133">Transmembrane helix</keyword>
<dbReference type="Proteomes" id="UP000219522">
    <property type="component" value="Unassembled WGS sequence"/>
</dbReference>
<organism evidence="5 6">
    <name type="scientific">Caballeronia arationis</name>
    <dbReference type="NCBI Taxonomy" id="1777142"/>
    <lineage>
        <taxon>Bacteria</taxon>
        <taxon>Pseudomonadati</taxon>
        <taxon>Pseudomonadota</taxon>
        <taxon>Betaproteobacteria</taxon>
        <taxon>Burkholderiales</taxon>
        <taxon>Burkholderiaceae</taxon>
        <taxon>Caballeronia</taxon>
    </lineage>
</organism>
<dbReference type="InterPro" id="IPR001789">
    <property type="entry name" value="Sig_transdc_resp-reg_receiver"/>
</dbReference>
<dbReference type="Pfam" id="PF00072">
    <property type="entry name" value="Response_reg"/>
    <property type="match status" value="1"/>
</dbReference>
<reference evidence="5 6" key="1">
    <citation type="submission" date="2017-09" db="EMBL/GenBank/DDBJ databases">
        <authorList>
            <person name="Varghese N."/>
            <person name="Submissions S."/>
        </authorList>
    </citation>
    <scope>NUCLEOTIDE SEQUENCE [LARGE SCALE GENOMIC DNA]</scope>
    <source>
        <strain evidence="5 6">OK806</strain>
    </source>
</reference>
<keyword evidence="6" id="KW-1185">Reference proteome</keyword>
<dbReference type="EMBL" id="OCSU01000001">
    <property type="protein sequence ID" value="SOE52778.1"/>
    <property type="molecule type" value="Genomic_DNA"/>
</dbReference>
<feature type="transmembrane region" description="Helical" evidence="3">
    <location>
        <begin position="63"/>
        <end position="85"/>
    </location>
</feature>
<dbReference type="GO" id="GO:0000160">
    <property type="term" value="P:phosphorelay signal transduction system"/>
    <property type="evidence" value="ECO:0007669"/>
    <property type="project" value="InterPro"/>
</dbReference>
<comment type="caution">
    <text evidence="5">The sequence shown here is derived from an EMBL/GenBank/DDBJ whole genome shotgun (WGS) entry which is preliminary data.</text>
</comment>
<dbReference type="SUPFAM" id="SSF52172">
    <property type="entry name" value="CheY-like"/>
    <property type="match status" value="1"/>
</dbReference>
<accession>A0A7Z7I1R1</accession>
<dbReference type="InterPro" id="IPR050595">
    <property type="entry name" value="Bact_response_regulator"/>
</dbReference>
<feature type="domain" description="Response regulatory" evidence="4">
    <location>
        <begin position="3"/>
        <end position="113"/>
    </location>
</feature>
<evidence type="ECO:0000259" key="4">
    <source>
        <dbReference type="PROSITE" id="PS50110"/>
    </source>
</evidence>
<gene>
    <name evidence="5" type="ORF">SAMN05446927_0537</name>
</gene>
<dbReference type="InterPro" id="IPR011006">
    <property type="entry name" value="CheY-like_superfamily"/>
</dbReference>
<evidence type="ECO:0000256" key="2">
    <source>
        <dbReference type="PROSITE-ProRule" id="PRU00169"/>
    </source>
</evidence>
<keyword evidence="3" id="KW-0472">Membrane</keyword>
<dbReference type="PANTHER" id="PTHR44591:SF3">
    <property type="entry name" value="RESPONSE REGULATORY DOMAIN-CONTAINING PROTEIN"/>
    <property type="match status" value="1"/>
</dbReference>
<dbReference type="PROSITE" id="PS50110">
    <property type="entry name" value="RESPONSE_REGULATORY"/>
    <property type="match status" value="1"/>
</dbReference>
<dbReference type="SMART" id="SM00448">
    <property type="entry name" value="REC"/>
    <property type="match status" value="1"/>
</dbReference>
<evidence type="ECO:0000313" key="5">
    <source>
        <dbReference type="EMBL" id="SOE52778.1"/>
    </source>
</evidence>
<proteinExistence type="predicted"/>
<dbReference type="Gene3D" id="3.40.50.2300">
    <property type="match status" value="1"/>
</dbReference>
<evidence type="ECO:0000256" key="1">
    <source>
        <dbReference type="ARBA" id="ARBA00022553"/>
    </source>
</evidence>
<evidence type="ECO:0000313" key="6">
    <source>
        <dbReference type="Proteomes" id="UP000219522"/>
    </source>
</evidence>
<evidence type="ECO:0000256" key="3">
    <source>
        <dbReference type="SAM" id="Phobius"/>
    </source>
</evidence>
<dbReference type="OrthoDB" id="9800897at2"/>
<keyword evidence="1 2" id="KW-0597">Phosphoprotein</keyword>
<dbReference type="RefSeq" id="WP_062644681.1">
    <property type="nucleotide sequence ID" value="NZ_FCOG02000449.1"/>
</dbReference>
<name>A0A7Z7I1R1_9BURK</name>
<dbReference type="PANTHER" id="PTHR44591">
    <property type="entry name" value="STRESS RESPONSE REGULATOR PROTEIN 1"/>
    <property type="match status" value="1"/>
</dbReference>